<name>A0ABR9NZH2_9BACT</name>
<dbReference type="InterPro" id="IPR036597">
    <property type="entry name" value="Fido-like_dom_sf"/>
</dbReference>
<keyword evidence="3" id="KW-1185">Reference proteome</keyword>
<evidence type="ECO:0000259" key="1">
    <source>
        <dbReference type="PROSITE" id="PS51459"/>
    </source>
</evidence>
<dbReference type="Pfam" id="PF02661">
    <property type="entry name" value="Fic"/>
    <property type="match status" value="1"/>
</dbReference>
<dbReference type="PROSITE" id="PS51459">
    <property type="entry name" value="FIDO"/>
    <property type="match status" value="1"/>
</dbReference>
<reference evidence="2 3" key="1">
    <citation type="submission" date="2020-10" db="EMBL/GenBank/DDBJ databases">
        <title>Investigation of anaerobic biodegradation of phenanthrene by a sulfate-dependent Geobacter anodireducens strain PheS2.</title>
        <authorList>
            <person name="Zhang Z."/>
        </authorList>
    </citation>
    <scope>NUCLEOTIDE SEQUENCE [LARGE SCALE GENOMIC DNA]</scope>
    <source>
        <strain evidence="2 3">PheS2</strain>
    </source>
</reference>
<accession>A0ABR9NZH2</accession>
<dbReference type="Gene3D" id="1.10.3290.10">
    <property type="entry name" value="Fido-like domain"/>
    <property type="match status" value="1"/>
</dbReference>
<dbReference type="RefSeq" id="WP_192906012.1">
    <property type="nucleotide sequence ID" value="NZ_JADBFD010000037.1"/>
</dbReference>
<dbReference type="InterPro" id="IPR026287">
    <property type="entry name" value="SoFic-like"/>
</dbReference>
<dbReference type="Proteomes" id="UP000618926">
    <property type="component" value="Unassembled WGS sequence"/>
</dbReference>
<comment type="caution">
    <text evidence="2">The sequence shown here is derived from an EMBL/GenBank/DDBJ whole genome shotgun (WGS) entry which is preliminary data.</text>
</comment>
<dbReference type="PIRSF" id="PIRSF038925">
    <property type="entry name" value="AMP-prot_trans"/>
    <property type="match status" value="1"/>
</dbReference>
<sequence length="388" mass="43648">MFTEVSPRGGRLVVQQKGAEGYSAFVPHPLPPNPPLQIDDEMGWLMERANRALGRLDGCTYTLPNPDLFLYMYVRKEAVLSSQIEGTQASLDDLLEYEGEIEGKSSPDDINEVFNYVDAMNYGLERLQELPLSLRLIKEIHARLMTGIRGGHKSPGEFRTSQNWIGGTRPGNAAFVPPPANEVVTCLGDLEKFLHDEAVPPLLKAGLAHAQFETIHPFLDGNGRMGRLLIAFILCHDQVLEKPLLYLSLFFKKHRQEYYERLNAVRRDGDWEGWIKYYLQGVYEISKQATDAAKAIMDLMARDRQKVTGLGKAAPTALALLEMLYRKPYVTIPYVARELRISSPAAGKAVNNLAALGILTEVSGKKRDRVFLHESYLSIIREGTELYR</sequence>
<dbReference type="InterPro" id="IPR040198">
    <property type="entry name" value="Fido_containing"/>
</dbReference>
<protein>
    <submittedName>
        <fullName evidence="2">Fic family protein</fullName>
    </submittedName>
</protein>
<dbReference type="Pfam" id="PF13784">
    <property type="entry name" value="Fic_N"/>
    <property type="match status" value="1"/>
</dbReference>
<dbReference type="PANTHER" id="PTHR13504:SF38">
    <property type="entry name" value="FIDO DOMAIN-CONTAINING PROTEIN"/>
    <property type="match status" value="1"/>
</dbReference>
<dbReference type="EMBL" id="JADBFD010000037">
    <property type="protein sequence ID" value="MBE2889671.1"/>
    <property type="molecule type" value="Genomic_DNA"/>
</dbReference>
<dbReference type="SUPFAM" id="SSF140931">
    <property type="entry name" value="Fic-like"/>
    <property type="match status" value="1"/>
</dbReference>
<evidence type="ECO:0000313" key="3">
    <source>
        <dbReference type="Proteomes" id="UP000618926"/>
    </source>
</evidence>
<dbReference type="InterPro" id="IPR003812">
    <property type="entry name" value="Fido"/>
</dbReference>
<organism evidence="2 3">
    <name type="scientific">Geobacter anodireducens</name>
    <dbReference type="NCBI Taxonomy" id="1340425"/>
    <lineage>
        <taxon>Bacteria</taxon>
        <taxon>Pseudomonadati</taxon>
        <taxon>Thermodesulfobacteriota</taxon>
        <taxon>Desulfuromonadia</taxon>
        <taxon>Geobacterales</taxon>
        <taxon>Geobacteraceae</taxon>
        <taxon>Geobacter</taxon>
    </lineage>
</organism>
<dbReference type="InterPro" id="IPR025758">
    <property type="entry name" value="Fic/DOC_N"/>
</dbReference>
<dbReference type="PANTHER" id="PTHR13504">
    <property type="entry name" value="FIDO DOMAIN-CONTAINING PROTEIN DDB_G0283145"/>
    <property type="match status" value="1"/>
</dbReference>
<evidence type="ECO:0000313" key="2">
    <source>
        <dbReference type="EMBL" id="MBE2889671.1"/>
    </source>
</evidence>
<gene>
    <name evidence="2" type="ORF">IIE05_17065</name>
</gene>
<proteinExistence type="predicted"/>
<feature type="domain" description="Fido" evidence="1">
    <location>
        <begin position="132"/>
        <end position="280"/>
    </location>
</feature>